<feature type="compositionally biased region" description="Basic and acidic residues" evidence="5">
    <location>
        <begin position="15"/>
        <end position="26"/>
    </location>
</feature>
<keyword evidence="7" id="KW-1185">Reference proteome</keyword>
<dbReference type="GO" id="GO:0005929">
    <property type="term" value="C:cilium"/>
    <property type="evidence" value="ECO:0007669"/>
    <property type="project" value="TreeGrafter"/>
</dbReference>
<dbReference type="GO" id="GO:0003341">
    <property type="term" value="P:cilium movement"/>
    <property type="evidence" value="ECO:0007669"/>
    <property type="project" value="TreeGrafter"/>
</dbReference>
<protein>
    <submittedName>
        <fullName evidence="6">Uncharacterized protein</fullName>
    </submittedName>
</protein>
<evidence type="ECO:0000256" key="3">
    <source>
        <dbReference type="ARBA" id="ARBA00022737"/>
    </source>
</evidence>
<dbReference type="InterPro" id="IPR051476">
    <property type="entry name" value="Bac_ResReg_Asp_Phosphatase"/>
</dbReference>
<evidence type="ECO:0000256" key="5">
    <source>
        <dbReference type="SAM" id="MobiDB-lite"/>
    </source>
</evidence>
<evidence type="ECO:0000313" key="6">
    <source>
        <dbReference type="EMBL" id="KAK4471613.1"/>
    </source>
</evidence>
<keyword evidence="3" id="KW-0677">Repeat</keyword>
<evidence type="ECO:0000313" key="7">
    <source>
        <dbReference type="Proteomes" id="UP001292079"/>
    </source>
</evidence>
<dbReference type="Proteomes" id="UP001292079">
    <property type="component" value="Unassembled WGS sequence"/>
</dbReference>
<dbReference type="PANTHER" id="PTHR46630:SF1">
    <property type="entry name" value="TETRATRICOPEPTIDE REPEAT PROTEIN 29"/>
    <property type="match status" value="1"/>
</dbReference>
<name>A0AAE1ZD74_SCHME</name>
<evidence type="ECO:0000256" key="4">
    <source>
        <dbReference type="ARBA" id="ARBA00022803"/>
    </source>
</evidence>
<reference evidence="6" key="2">
    <citation type="journal article" date="2023" name="Infect Dis Poverty">
        <title>Chromosome-scale genome of the human blood fluke Schistosoma mekongi and its implications for public health.</title>
        <authorList>
            <person name="Zhou M."/>
            <person name="Xu L."/>
            <person name="Xu D."/>
            <person name="Chen W."/>
            <person name="Khan J."/>
            <person name="Hu Y."/>
            <person name="Huang H."/>
            <person name="Wei H."/>
            <person name="Zhang Y."/>
            <person name="Chusongsang P."/>
            <person name="Tanasarnprasert K."/>
            <person name="Hu X."/>
            <person name="Limpanont Y."/>
            <person name="Lv Z."/>
        </authorList>
    </citation>
    <scope>NUCLEOTIDE SEQUENCE</scope>
    <source>
        <strain evidence="6">LV_2022a</strain>
    </source>
</reference>
<dbReference type="EMBL" id="JALJAT010000003">
    <property type="protein sequence ID" value="KAK4471613.1"/>
    <property type="molecule type" value="Genomic_DNA"/>
</dbReference>
<comment type="subcellular location">
    <subcellularLocation>
        <location evidence="1">Cytoplasm</location>
    </subcellularLocation>
</comment>
<gene>
    <name evidence="6" type="ORF">MN116_004591</name>
</gene>
<proteinExistence type="predicted"/>
<comment type="caution">
    <text evidence="6">The sequence shown here is derived from an EMBL/GenBank/DDBJ whole genome shotgun (WGS) entry which is preliminary data.</text>
</comment>
<accession>A0AAE1ZD74</accession>
<dbReference type="AlphaFoldDB" id="A0AAE1ZD74"/>
<dbReference type="GO" id="GO:0005737">
    <property type="term" value="C:cytoplasm"/>
    <property type="evidence" value="ECO:0007669"/>
    <property type="project" value="UniProtKB-SubCell"/>
</dbReference>
<reference evidence="6" key="1">
    <citation type="submission" date="2022-04" db="EMBL/GenBank/DDBJ databases">
        <authorList>
            <person name="Xu L."/>
            <person name="Lv Z."/>
        </authorList>
    </citation>
    <scope>NUCLEOTIDE SEQUENCE</scope>
    <source>
        <strain evidence="6">LV_2022a</strain>
    </source>
</reference>
<evidence type="ECO:0000256" key="1">
    <source>
        <dbReference type="ARBA" id="ARBA00004496"/>
    </source>
</evidence>
<evidence type="ECO:0000256" key="2">
    <source>
        <dbReference type="ARBA" id="ARBA00022490"/>
    </source>
</evidence>
<sequence>MGTDSISKQAPLDTTSKHGDEKENETSHFTQVLNGKLVNTECFQFDNLDACTLPKLNRSDINWHRLKFHENLFIHILQNGYHETYSELFNLIDYEEKRRLNEGSSSSYWYIQPLIDRHQLLSDMMIHLINAENYNRSNKIIEVYKENLYLTELFRSNINDNWLLGRYLQKCLNIVTNGYFTVKNMIKIKNDINGLNNIEFDKLNEMKQSLRKSLFEAIYHNATYYYETEIMNNSLTEVFDKVYYSSDP</sequence>
<keyword evidence="2" id="KW-0963">Cytoplasm</keyword>
<keyword evidence="4" id="KW-0802">TPR repeat</keyword>
<feature type="compositionally biased region" description="Polar residues" evidence="5">
    <location>
        <begin position="1"/>
        <end position="14"/>
    </location>
</feature>
<feature type="region of interest" description="Disordered" evidence="5">
    <location>
        <begin position="1"/>
        <end position="26"/>
    </location>
</feature>
<organism evidence="6 7">
    <name type="scientific">Schistosoma mekongi</name>
    <name type="common">Parasitic worm</name>
    <dbReference type="NCBI Taxonomy" id="38744"/>
    <lineage>
        <taxon>Eukaryota</taxon>
        <taxon>Metazoa</taxon>
        <taxon>Spiralia</taxon>
        <taxon>Lophotrochozoa</taxon>
        <taxon>Platyhelminthes</taxon>
        <taxon>Trematoda</taxon>
        <taxon>Digenea</taxon>
        <taxon>Strigeidida</taxon>
        <taxon>Schistosomatoidea</taxon>
        <taxon>Schistosomatidae</taxon>
        <taxon>Schistosoma</taxon>
    </lineage>
</organism>
<dbReference type="PANTHER" id="PTHR46630">
    <property type="entry name" value="TETRATRICOPEPTIDE REPEAT PROTEIN 29"/>
    <property type="match status" value="1"/>
</dbReference>